<feature type="domain" description="HTH luxR-type" evidence="2">
    <location>
        <begin position="690"/>
        <end position="760"/>
    </location>
</feature>
<proteinExistence type="predicted"/>
<protein>
    <recommendedName>
        <fullName evidence="2">HTH luxR-type domain-containing protein</fullName>
    </recommendedName>
</protein>
<organism evidence="3 4">
    <name type="scientific">Actinocatenispora rupis</name>
    <dbReference type="NCBI Taxonomy" id="519421"/>
    <lineage>
        <taxon>Bacteria</taxon>
        <taxon>Bacillati</taxon>
        <taxon>Actinomycetota</taxon>
        <taxon>Actinomycetes</taxon>
        <taxon>Micromonosporales</taxon>
        <taxon>Micromonosporaceae</taxon>
        <taxon>Actinocatenispora</taxon>
    </lineage>
</organism>
<dbReference type="InterPro" id="IPR016032">
    <property type="entry name" value="Sig_transdc_resp-reg_C-effctor"/>
</dbReference>
<sequence>MLSRSRLVTLTGTGGVGKTRLAIRIASRVAESMPGGAWMVELAGLPPQTALEQLWTTIARSVHLYSHQSGLDVVARHLRDHPSLLVLDNCEHLLAPVREAVTALLAAVPTLRVLATSRQPLHLPEAGEHVLDLAPLSTDDAVAAFLAYAHAGGATQHLVPDARQPGQESTASNGLDRRQIAMLVNAVDGLPLAVEIISRWAATLPLDELTDSVTDNPWVVVDIDPSSDGRHSTLRRIYDWSWRLCSDEERILWQWISLFPKATDQSTIVEVCAASQVDRLAIARAVAGLRDKRILAADLDHTGTPRLGLLATARAYGAEQLLASGHDVTARAAYCSHYRALLAHAAATYAAPDEIAILRDVNEKLDHIRTAIDYAITDADLTTARDMVTNITRTRAPFLHGWLGDARSLTDRVLDAGGLDTVTTADEALQLGAVMAADAWITLTQGYPGRARALIADCHHLHKQWQLSPSPPLLFAEGAVLALGVPDPDPRAVELLTAARNAFGGDPMLRGDRLMVTMIWSMSVSANGSPDAEDAAAAFLDDAHAGGAPWTEAWADWDGAYAALVGGHYDDANDRCRRALALMASIGDQWGLTWALLMSAAISADSLDPANPNKRQAKRAAWLAAAAEQRRDTIGVRIEGLAPMAALHHRILTRVAGILDPATFDRALTDGRRRHTDAVEYALDDRLSRRPSPTDTLTRRQRDVATLMLPTADGHRRSDRDIATELGIGVRTVETHVANILRQLGLQNRTELQPHHLNQPTANADSPPTEP</sequence>
<dbReference type="PRINTS" id="PR00364">
    <property type="entry name" value="DISEASERSIST"/>
</dbReference>
<name>A0A8J3JFB0_9ACTN</name>
<evidence type="ECO:0000313" key="4">
    <source>
        <dbReference type="Proteomes" id="UP000612808"/>
    </source>
</evidence>
<dbReference type="SMART" id="SM00421">
    <property type="entry name" value="HTH_LUXR"/>
    <property type="match status" value="1"/>
</dbReference>
<comment type="caution">
    <text evidence="3">The sequence shown here is derived from an EMBL/GenBank/DDBJ whole genome shotgun (WGS) entry which is preliminary data.</text>
</comment>
<dbReference type="EMBL" id="BOMB01000034">
    <property type="protein sequence ID" value="GID14893.1"/>
    <property type="molecule type" value="Genomic_DNA"/>
</dbReference>
<dbReference type="GO" id="GO:0006355">
    <property type="term" value="P:regulation of DNA-templated transcription"/>
    <property type="evidence" value="ECO:0007669"/>
    <property type="project" value="InterPro"/>
</dbReference>
<evidence type="ECO:0000256" key="1">
    <source>
        <dbReference type="SAM" id="MobiDB-lite"/>
    </source>
</evidence>
<dbReference type="PROSITE" id="PS50043">
    <property type="entry name" value="HTH_LUXR_2"/>
    <property type="match status" value="1"/>
</dbReference>
<dbReference type="Pfam" id="PF00196">
    <property type="entry name" value="GerE"/>
    <property type="match status" value="1"/>
</dbReference>
<dbReference type="Proteomes" id="UP000612808">
    <property type="component" value="Unassembled WGS sequence"/>
</dbReference>
<dbReference type="GO" id="GO:0003677">
    <property type="term" value="F:DNA binding"/>
    <property type="evidence" value="ECO:0007669"/>
    <property type="project" value="InterPro"/>
</dbReference>
<dbReference type="AlphaFoldDB" id="A0A8J3JFB0"/>
<dbReference type="PANTHER" id="PTHR47691">
    <property type="entry name" value="REGULATOR-RELATED"/>
    <property type="match status" value="1"/>
</dbReference>
<accession>A0A8J3JFB0</accession>
<dbReference type="InterPro" id="IPR036388">
    <property type="entry name" value="WH-like_DNA-bd_sf"/>
</dbReference>
<dbReference type="Gene3D" id="1.10.10.10">
    <property type="entry name" value="Winged helix-like DNA-binding domain superfamily/Winged helix DNA-binding domain"/>
    <property type="match status" value="1"/>
</dbReference>
<dbReference type="SUPFAM" id="SSF46894">
    <property type="entry name" value="C-terminal effector domain of the bipartite response regulators"/>
    <property type="match status" value="1"/>
</dbReference>
<dbReference type="InterPro" id="IPR000792">
    <property type="entry name" value="Tscrpt_reg_LuxR_C"/>
</dbReference>
<evidence type="ECO:0000313" key="3">
    <source>
        <dbReference type="EMBL" id="GID14893.1"/>
    </source>
</evidence>
<gene>
    <name evidence="3" type="ORF">Aru02nite_57820</name>
</gene>
<dbReference type="SUPFAM" id="SSF52540">
    <property type="entry name" value="P-loop containing nucleoside triphosphate hydrolases"/>
    <property type="match status" value="1"/>
</dbReference>
<dbReference type="InterPro" id="IPR027417">
    <property type="entry name" value="P-loop_NTPase"/>
</dbReference>
<keyword evidence="4" id="KW-1185">Reference proteome</keyword>
<dbReference type="Gene3D" id="3.40.50.300">
    <property type="entry name" value="P-loop containing nucleotide triphosphate hydrolases"/>
    <property type="match status" value="1"/>
</dbReference>
<dbReference type="PANTHER" id="PTHR47691:SF3">
    <property type="entry name" value="HTH-TYPE TRANSCRIPTIONAL REGULATOR RV0890C-RELATED"/>
    <property type="match status" value="1"/>
</dbReference>
<dbReference type="CDD" id="cd06170">
    <property type="entry name" value="LuxR_C_like"/>
    <property type="match status" value="1"/>
</dbReference>
<reference evidence="3" key="1">
    <citation type="submission" date="2021-01" db="EMBL/GenBank/DDBJ databases">
        <title>Whole genome shotgun sequence of Actinocatenispora rupis NBRC 107355.</title>
        <authorList>
            <person name="Komaki H."/>
            <person name="Tamura T."/>
        </authorList>
    </citation>
    <scope>NUCLEOTIDE SEQUENCE</scope>
    <source>
        <strain evidence="3">NBRC 107355</strain>
    </source>
</reference>
<feature type="region of interest" description="Disordered" evidence="1">
    <location>
        <begin position="751"/>
        <end position="771"/>
    </location>
</feature>
<evidence type="ECO:0000259" key="2">
    <source>
        <dbReference type="PROSITE" id="PS50043"/>
    </source>
</evidence>